<dbReference type="GO" id="GO:0005524">
    <property type="term" value="F:ATP binding"/>
    <property type="evidence" value="ECO:0007669"/>
    <property type="project" value="UniProtKB-UniRule"/>
</dbReference>
<keyword evidence="4 12" id="KW-0547">Nucleotide-binding</keyword>
<feature type="binding site" evidence="12">
    <location>
        <position position="506"/>
    </location>
    <ligand>
        <name>Zn(2+)</name>
        <dbReference type="ChEBI" id="CHEBI:29105"/>
        <label>1</label>
    </ligand>
</feature>
<keyword evidence="8 12" id="KW-0067">ATP-binding</keyword>
<evidence type="ECO:0000259" key="14">
    <source>
        <dbReference type="PROSITE" id="PS51192"/>
    </source>
</evidence>
<comment type="caution">
    <text evidence="15">The sequence shown here is derived from an EMBL/GenBank/DDBJ whole genome shotgun (WGS) entry which is preliminary data.</text>
</comment>
<feature type="compositionally biased region" description="Low complexity" evidence="13">
    <location>
        <begin position="179"/>
        <end position="206"/>
    </location>
</feature>
<evidence type="ECO:0000256" key="7">
    <source>
        <dbReference type="ARBA" id="ARBA00022833"/>
    </source>
</evidence>
<dbReference type="STRING" id="1547922.ISF6_3557"/>
<evidence type="ECO:0000256" key="5">
    <source>
        <dbReference type="ARBA" id="ARBA00022801"/>
    </source>
</evidence>
<keyword evidence="6 12" id="KW-0347">Helicase</keyword>
<evidence type="ECO:0000256" key="13">
    <source>
        <dbReference type="SAM" id="MobiDB-lite"/>
    </source>
</evidence>
<keyword evidence="7 12" id="KW-0862">Zinc</keyword>
<accession>A0A0K8P4M6</accession>
<protein>
    <recommendedName>
        <fullName evidence="12">Replication restart protein PriA</fullName>
    </recommendedName>
    <alternativeName>
        <fullName evidence="12">ATP-dependent DNA helicase PriA</fullName>
        <ecNumber evidence="12">5.6.2.4</ecNumber>
    </alternativeName>
    <alternativeName>
        <fullName evidence="12">DNA 3'-5' helicase PriA</fullName>
    </alternativeName>
</protein>
<feature type="binding site" evidence="12">
    <location>
        <position position="475"/>
    </location>
    <ligand>
        <name>Zn(2+)</name>
        <dbReference type="ChEBI" id="CHEBI:29105"/>
        <label>2</label>
    </ligand>
</feature>
<dbReference type="HAMAP" id="MF_00983">
    <property type="entry name" value="PriA"/>
    <property type="match status" value="1"/>
</dbReference>
<dbReference type="GO" id="GO:0006302">
    <property type="term" value="P:double-strand break repair"/>
    <property type="evidence" value="ECO:0007669"/>
    <property type="project" value="InterPro"/>
</dbReference>
<keyword evidence="3 12" id="KW-0479">Metal-binding</keyword>
<sequence>MDAPQHSGLAGPLDYLADRPLPAGTLVRVPLGAREVPGIVWEAADAGDGGDDAGGVAPADGGSAPGQAVPQAPGGPSPSAPALRPVVAALEALPPLGAAWRQLVAFAAGYYQRGLGEVALAVLPPELRRLDEAALGRRLARRAKAADRATGRRQAAAAAGGGGAADARDAADAASAAGATGPAHATGAAGATSAANPAGPAAAPAPGAGPAPPVPACNAPEPSPEQQAVLERLRALAAADGAPPAVLLYGSTGSGKTEVYLRAAAEALARGRQVLVLVPEINLTPQLEARFAARFAGHRLVALHSALTPAQRLRHWLDAHLGEADLVLGTRLAIFASLPRLGLLVVDEEHDPSYKQQEGARYSARDLAVYRGRLERVPVLLGSATPSLETWQHAQTGRYLRLDMPTRIGRAPLPAVRLVDMTQIARRAGGTVLAPALLAALHERLARGEQSLLFLNRRGYAPVLQCGDCAWRSGCPHCSAWRVFHKLDRTLRCHHCGLSERVPRACPDCGNPDITPVGRGTERLEEQLAGLLHHPDGRPARVARIDADSTRGTGVLQARLGAVHDGEVDVLVGTQMIAKGHDFRRVTLVAAVNPDTGLFSSDFRAPERLFALLMQAAGRAGRDAARAGRAEMWLQTWQPQHALYAALVRHDYPAFAAAQLAERRSAGLPPFSHLALLRAEARDAAAATGFLDAAAALAPTLPDAPALLDGVLIYPPVPTAVARVADVERVQMLVEAGSRARLQRLLAAWLPALHALRRERAGPGQRILRWAVDVDPMEI</sequence>
<evidence type="ECO:0000256" key="8">
    <source>
        <dbReference type="ARBA" id="ARBA00022840"/>
    </source>
</evidence>
<evidence type="ECO:0000256" key="12">
    <source>
        <dbReference type="HAMAP-Rule" id="MF_00983"/>
    </source>
</evidence>
<dbReference type="GO" id="GO:0008270">
    <property type="term" value="F:zinc ion binding"/>
    <property type="evidence" value="ECO:0007669"/>
    <property type="project" value="UniProtKB-UniRule"/>
</dbReference>
<evidence type="ECO:0000256" key="4">
    <source>
        <dbReference type="ARBA" id="ARBA00022741"/>
    </source>
</evidence>
<dbReference type="PANTHER" id="PTHR30580:SF0">
    <property type="entry name" value="PRIMOSOMAL PROTEIN N"/>
    <property type="match status" value="1"/>
</dbReference>
<dbReference type="FunFam" id="3.40.50.300:FF:000489">
    <property type="entry name" value="Primosome assembly protein PriA"/>
    <property type="match status" value="1"/>
</dbReference>
<comment type="catalytic activity">
    <reaction evidence="12">
        <text>Couples ATP hydrolysis with the unwinding of duplex DNA by translocating in the 3'-5' direction.</text>
        <dbReference type="EC" id="5.6.2.4"/>
    </reaction>
</comment>
<comment type="cofactor">
    <cofactor evidence="12">
        <name>Zn(2+)</name>
        <dbReference type="ChEBI" id="CHEBI:29105"/>
    </cofactor>
    <text evidence="12">Binds 2 zinc ions per subunit.</text>
</comment>
<feature type="binding site" evidence="12">
    <location>
        <position position="466"/>
    </location>
    <ligand>
        <name>Zn(2+)</name>
        <dbReference type="ChEBI" id="CHEBI:29105"/>
        <label>1</label>
    </ligand>
</feature>
<keyword evidence="1 12" id="KW-0639">Primosome</keyword>
<dbReference type="InterPro" id="IPR041236">
    <property type="entry name" value="PriA_C"/>
</dbReference>
<evidence type="ECO:0000256" key="6">
    <source>
        <dbReference type="ARBA" id="ARBA00022806"/>
    </source>
</evidence>
<evidence type="ECO:0000313" key="16">
    <source>
        <dbReference type="Proteomes" id="UP000037660"/>
    </source>
</evidence>
<dbReference type="Pfam" id="PF18074">
    <property type="entry name" value="PriA_C"/>
    <property type="match status" value="1"/>
</dbReference>
<feature type="compositionally biased region" description="Low complexity" evidence="13">
    <location>
        <begin position="54"/>
        <end position="72"/>
    </location>
</feature>
<dbReference type="InterPro" id="IPR011545">
    <property type="entry name" value="DEAD/DEAH_box_helicase_dom"/>
</dbReference>
<dbReference type="InterPro" id="IPR014001">
    <property type="entry name" value="Helicase_ATP-bd"/>
</dbReference>
<comment type="similarity">
    <text evidence="12">Belongs to the helicase family. PriA subfamily.</text>
</comment>
<dbReference type="InterPro" id="IPR042115">
    <property type="entry name" value="PriA_3primeBD_sf"/>
</dbReference>
<evidence type="ECO:0000256" key="2">
    <source>
        <dbReference type="ARBA" id="ARBA00022705"/>
    </source>
</evidence>
<comment type="subunit">
    <text evidence="12">Component of the replication restart primosome.</text>
</comment>
<dbReference type="NCBIfam" id="NF004067">
    <property type="entry name" value="PRK05580.1-4"/>
    <property type="match status" value="1"/>
</dbReference>
<reference evidence="16" key="1">
    <citation type="submission" date="2015-07" db="EMBL/GenBank/DDBJ databases">
        <title>Discovery of a poly(ethylene terephthalate assimilation.</title>
        <authorList>
            <person name="Yoshida S."/>
            <person name="Hiraga K."/>
            <person name="Takehana T."/>
            <person name="Taniguchi I."/>
            <person name="Yamaji H."/>
            <person name="Maeda Y."/>
            <person name="Toyohara K."/>
            <person name="Miyamoto K."/>
            <person name="Kimura Y."/>
            <person name="Oda K."/>
        </authorList>
    </citation>
    <scope>NUCLEOTIDE SEQUENCE [LARGE SCALE GENOMIC DNA]</scope>
    <source>
        <strain evidence="16">NBRC 110686 / TISTR 2288 / 201-F6</strain>
    </source>
</reference>
<dbReference type="SUPFAM" id="SSF52540">
    <property type="entry name" value="P-loop containing nucleoside triphosphate hydrolases"/>
    <property type="match status" value="2"/>
</dbReference>
<feature type="binding site" evidence="12">
    <location>
        <position position="509"/>
    </location>
    <ligand>
        <name>Zn(2+)</name>
        <dbReference type="ChEBI" id="CHEBI:29105"/>
        <label>1</label>
    </ligand>
</feature>
<dbReference type="AlphaFoldDB" id="A0A0K8P4M6"/>
<comment type="function">
    <text evidence="12">Initiates the restart of stalled replication forks, which reloads the replicative helicase on sites other than the origin of replication. Recognizes and binds to abandoned replication forks and remodels them to uncover a helicase loading site. Promotes assembly of the primosome at these replication forks.</text>
</comment>
<keyword evidence="2 12" id="KW-0235">DNA replication</keyword>
<dbReference type="Gene3D" id="3.40.50.300">
    <property type="entry name" value="P-loop containing nucleotide triphosphate hydrolases"/>
    <property type="match status" value="2"/>
</dbReference>
<keyword evidence="5 12" id="KW-0378">Hydrolase</keyword>
<feature type="domain" description="Helicase ATP-binding" evidence="14">
    <location>
        <begin position="237"/>
        <end position="404"/>
    </location>
</feature>
<feature type="region of interest" description="Disordered" evidence="13">
    <location>
        <begin position="179"/>
        <end position="226"/>
    </location>
</feature>
<feature type="region of interest" description="Disordered" evidence="13">
    <location>
        <begin position="143"/>
        <end position="165"/>
    </location>
</feature>
<dbReference type="GO" id="GO:0003677">
    <property type="term" value="F:DNA binding"/>
    <property type="evidence" value="ECO:0007669"/>
    <property type="project" value="UniProtKB-UniRule"/>
</dbReference>
<dbReference type="SMART" id="SM00490">
    <property type="entry name" value="HELICc"/>
    <property type="match status" value="1"/>
</dbReference>
<dbReference type="SMART" id="SM00487">
    <property type="entry name" value="DEXDc"/>
    <property type="match status" value="1"/>
</dbReference>
<feature type="region of interest" description="Disordered" evidence="13">
    <location>
        <begin position="45"/>
        <end position="80"/>
    </location>
</feature>
<dbReference type="EMBL" id="BBYR01000052">
    <property type="protein sequence ID" value="GAP37612.1"/>
    <property type="molecule type" value="Genomic_DNA"/>
</dbReference>
<dbReference type="EC" id="5.6.2.4" evidence="12"/>
<dbReference type="Gene3D" id="3.40.1440.60">
    <property type="entry name" value="PriA, 3(prime) DNA-binding domain"/>
    <property type="match status" value="1"/>
</dbReference>
<dbReference type="GO" id="GO:1990077">
    <property type="term" value="C:primosome complex"/>
    <property type="evidence" value="ECO:0007669"/>
    <property type="project" value="UniProtKB-UniRule"/>
</dbReference>
<dbReference type="GO" id="GO:0016887">
    <property type="term" value="F:ATP hydrolysis activity"/>
    <property type="evidence" value="ECO:0007669"/>
    <property type="project" value="RHEA"/>
</dbReference>
<evidence type="ECO:0000256" key="11">
    <source>
        <dbReference type="ARBA" id="ARBA00048988"/>
    </source>
</evidence>
<evidence type="ECO:0000313" key="15">
    <source>
        <dbReference type="EMBL" id="GAP37612.1"/>
    </source>
</evidence>
<evidence type="ECO:0000256" key="9">
    <source>
        <dbReference type="ARBA" id="ARBA00023125"/>
    </source>
</evidence>
<dbReference type="NCBIfam" id="TIGR00595">
    <property type="entry name" value="priA"/>
    <property type="match status" value="1"/>
</dbReference>
<feature type="binding site" evidence="12">
    <location>
        <position position="493"/>
    </location>
    <ligand>
        <name>Zn(2+)</name>
        <dbReference type="ChEBI" id="CHEBI:29105"/>
        <label>2</label>
    </ligand>
</feature>
<gene>
    <name evidence="12" type="primary">priA</name>
    <name evidence="15" type="ORF">ISF6_3557</name>
</gene>
<comment type="catalytic activity">
    <reaction evidence="11 12">
        <text>ATP + H2O = ADP + phosphate + H(+)</text>
        <dbReference type="Rhea" id="RHEA:13065"/>
        <dbReference type="ChEBI" id="CHEBI:15377"/>
        <dbReference type="ChEBI" id="CHEBI:15378"/>
        <dbReference type="ChEBI" id="CHEBI:30616"/>
        <dbReference type="ChEBI" id="CHEBI:43474"/>
        <dbReference type="ChEBI" id="CHEBI:456216"/>
        <dbReference type="EC" id="5.6.2.4"/>
    </reaction>
</comment>
<proteinExistence type="inferred from homology"/>
<keyword evidence="9 12" id="KW-0238">DNA-binding</keyword>
<evidence type="ECO:0000256" key="1">
    <source>
        <dbReference type="ARBA" id="ARBA00022515"/>
    </source>
</evidence>
<dbReference type="Proteomes" id="UP000037660">
    <property type="component" value="Unassembled WGS sequence"/>
</dbReference>
<evidence type="ECO:0000256" key="10">
    <source>
        <dbReference type="ARBA" id="ARBA00023235"/>
    </source>
</evidence>
<dbReference type="GO" id="GO:0006270">
    <property type="term" value="P:DNA replication initiation"/>
    <property type="evidence" value="ECO:0007669"/>
    <property type="project" value="TreeGrafter"/>
</dbReference>
<dbReference type="InterPro" id="IPR040498">
    <property type="entry name" value="PriA_CRR"/>
</dbReference>
<dbReference type="InterPro" id="IPR027417">
    <property type="entry name" value="P-loop_NTPase"/>
</dbReference>
<dbReference type="PROSITE" id="PS51192">
    <property type="entry name" value="HELICASE_ATP_BIND_1"/>
    <property type="match status" value="1"/>
</dbReference>
<keyword evidence="16" id="KW-1185">Reference proteome</keyword>
<dbReference type="InterPro" id="IPR005259">
    <property type="entry name" value="PriA"/>
</dbReference>
<dbReference type="Pfam" id="PF00271">
    <property type="entry name" value="Helicase_C"/>
    <property type="match status" value="1"/>
</dbReference>
<feature type="binding site" evidence="12">
    <location>
        <position position="478"/>
    </location>
    <ligand>
        <name>Zn(2+)</name>
        <dbReference type="ChEBI" id="CHEBI:29105"/>
        <label>2</label>
    </ligand>
</feature>
<organism evidence="15 16">
    <name type="scientific">Piscinibacter sakaiensis</name>
    <name type="common">Ideonella sakaiensis</name>
    <dbReference type="NCBI Taxonomy" id="1547922"/>
    <lineage>
        <taxon>Bacteria</taxon>
        <taxon>Pseudomonadati</taxon>
        <taxon>Pseudomonadota</taxon>
        <taxon>Betaproteobacteria</taxon>
        <taxon>Burkholderiales</taxon>
        <taxon>Sphaerotilaceae</taxon>
        <taxon>Piscinibacter</taxon>
    </lineage>
</organism>
<feature type="binding site" evidence="12">
    <location>
        <position position="469"/>
    </location>
    <ligand>
        <name>Zn(2+)</name>
        <dbReference type="ChEBI" id="CHEBI:29105"/>
        <label>1</label>
    </ligand>
</feature>
<dbReference type="InterPro" id="IPR001650">
    <property type="entry name" value="Helicase_C-like"/>
</dbReference>
<keyword evidence="10 12" id="KW-0413">Isomerase</keyword>
<feature type="binding site" evidence="12">
    <location>
        <position position="496"/>
    </location>
    <ligand>
        <name>Zn(2+)</name>
        <dbReference type="ChEBI" id="CHEBI:29105"/>
        <label>2</label>
    </ligand>
</feature>
<reference evidence="15 16" key="2">
    <citation type="journal article" date="2016" name="Science">
        <title>A bacterium that degrades and assimilates poly(ethylene terephthalate).</title>
        <authorList>
            <person name="Yoshida S."/>
            <person name="Hiraga K."/>
            <person name="Takehana T."/>
            <person name="Taniguchi I."/>
            <person name="Yamaji H."/>
            <person name="Maeda Y."/>
            <person name="Toyohara K."/>
            <person name="Miyamoto K."/>
            <person name="Kimura Y."/>
            <person name="Oda K."/>
        </authorList>
    </citation>
    <scope>NUCLEOTIDE SEQUENCE [LARGE SCALE GENOMIC DNA]</scope>
    <source>
        <strain evidence="16">NBRC 110686 / TISTR 2288 / 201-F6</strain>
    </source>
</reference>
<name>A0A0K8P4M6_PISS1</name>
<dbReference type="GO" id="GO:0043138">
    <property type="term" value="F:3'-5' DNA helicase activity"/>
    <property type="evidence" value="ECO:0007669"/>
    <property type="project" value="UniProtKB-EC"/>
</dbReference>
<dbReference type="PANTHER" id="PTHR30580">
    <property type="entry name" value="PRIMOSOMAL PROTEIN N"/>
    <property type="match status" value="1"/>
</dbReference>
<dbReference type="GO" id="GO:0006310">
    <property type="term" value="P:DNA recombination"/>
    <property type="evidence" value="ECO:0007669"/>
    <property type="project" value="InterPro"/>
</dbReference>
<dbReference type="Pfam" id="PF00270">
    <property type="entry name" value="DEAD"/>
    <property type="match status" value="1"/>
</dbReference>
<evidence type="ECO:0000256" key="3">
    <source>
        <dbReference type="ARBA" id="ARBA00022723"/>
    </source>
</evidence>
<dbReference type="Pfam" id="PF18319">
    <property type="entry name" value="Zn_ribbon_PriA"/>
    <property type="match status" value="1"/>
</dbReference>
<dbReference type="GO" id="GO:0006269">
    <property type="term" value="P:DNA replication, synthesis of primer"/>
    <property type="evidence" value="ECO:0007669"/>
    <property type="project" value="UniProtKB-KW"/>
</dbReference>